<keyword evidence="1" id="KW-0808">Transferase</keyword>
<dbReference type="Proteomes" id="UP000272729">
    <property type="component" value="Unassembled WGS sequence"/>
</dbReference>
<dbReference type="EMBL" id="RBXR01000001">
    <property type="protein sequence ID" value="RKT68868.1"/>
    <property type="molecule type" value="Genomic_DNA"/>
</dbReference>
<evidence type="ECO:0000313" key="1">
    <source>
        <dbReference type="EMBL" id="RKT68868.1"/>
    </source>
</evidence>
<dbReference type="InterPro" id="IPR021466">
    <property type="entry name" value="Put_rhamnosyl_transferase"/>
</dbReference>
<evidence type="ECO:0000313" key="2">
    <source>
        <dbReference type="Proteomes" id="UP000272729"/>
    </source>
</evidence>
<reference evidence="1 2" key="1">
    <citation type="submission" date="2018-10" db="EMBL/GenBank/DDBJ databases">
        <title>Sequencing the genomes of 1000 actinobacteria strains.</title>
        <authorList>
            <person name="Klenk H.-P."/>
        </authorList>
    </citation>
    <scope>NUCLEOTIDE SEQUENCE [LARGE SCALE GENOMIC DNA]</scope>
    <source>
        <strain evidence="1 2">DSM 43911</strain>
    </source>
</reference>
<name>A0A495XBG7_9PSEU</name>
<keyword evidence="2" id="KW-1185">Reference proteome</keyword>
<dbReference type="GO" id="GO:0016740">
    <property type="term" value="F:transferase activity"/>
    <property type="evidence" value="ECO:0007669"/>
    <property type="project" value="UniProtKB-KW"/>
</dbReference>
<comment type="caution">
    <text evidence="1">The sequence shown here is derived from an EMBL/GenBank/DDBJ whole genome shotgun (WGS) entry which is preliminary data.</text>
</comment>
<dbReference type="Pfam" id="PF11316">
    <property type="entry name" value="Rhamno_transf"/>
    <property type="match status" value="1"/>
</dbReference>
<sequence>MGNGKGSLMDHVVLTRFNLPSVGAESVVRAREGWLTERVGLFERYCLPSVRAQTSADFRWIIYFDPESPEWLKDRIREHGDTYTPIFREQVSREELLEDIAKLFPTRGDALLTTNLDNDDGLATDFVARLQAVRTTAPRTALYLANGLVKSPTGLYAHRDPDNAFASVLESWDAPITCWADWHNRLHRHAEVRSLGGAPGWLQVVHGGNVSNRTRGRLVSPTPHRPLFGDALDDVPEPDRRVLARDRFVGHPLRVARDGARYLAKTAAMRLLGPDGFEKAKRVLASR</sequence>
<gene>
    <name evidence="1" type="ORF">DFJ66_2061</name>
</gene>
<accession>A0A495XBG7</accession>
<dbReference type="AlphaFoldDB" id="A0A495XBG7"/>
<organism evidence="1 2">
    <name type="scientific">Saccharothrix variisporea</name>
    <dbReference type="NCBI Taxonomy" id="543527"/>
    <lineage>
        <taxon>Bacteria</taxon>
        <taxon>Bacillati</taxon>
        <taxon>Actinomycetota</taxon>
        <taxon>Actinomycetes</taxon>
        <taxon>Pseudonocardiales</taxon>
        <taxon>Pseudonocardiaceae</taxon>
        <taxon>Saccharothrix</taxon>
    </lineage>
</organism>
<proteinExistence type="predicted"/>
<protein>
    <submittedName>
        <fullName evidence="1">Putative rhamnosyltransferase</fullName>
    </submittedName>
</protein>